<organism evidence="1 3">
    <name type="scientific">Burkholderia aenigmatica</name>
    <dbReference type="NCBI Taxonomy" id="2015348"/>
    <lineage>
        <taxon>Bacteria</taxon>
        <taxon>Pseudomonadati</taxon>
        <taxon>Pseudomonadota</taxon>
        <taxon>Betaproteobacteria</taxon>
        <taxon>Burkholderiales</taxon>
        <taxon>Burkholderiaceae</taxon>
        <taxon>Burkholderia</taxon>
        <taxon>Burkholderia cepacia complex</taxon>
    </lineage>
</organism>
<dbReference type="EMBL" id="NKFA01000052">
    <property type="protein sequence ID" value="OXI29613.1"/>
    <property type="molecule type" value="Genomic_DNA"/>
</dbReference>
<dbReference type="RefSeq" id="WP_029673839.1">
    <property type="nucleotide sequence ID" value="NZ_CABVQC010000103.1"/>
</dbReference>
<reference evidence="1" key="1">
    <citation type="submission" date="2017-06" db="EMBL/GenBank/DDBJ databases">
        <authorList>
            <person name="Kim H.J."/>
            <person name="Triplett B.A."/>
        </authorList>
    </citation>
    <scope>NUCLEOTIDE SEQUENCE [LARGE SCALE GENOMIC DNA]</scope>
    <source>
        <strain evidence="1">AU17325</strain>
    </source>
</reference>
<proteinExistence type="predicted"/>
<reference evidence="2 4" key="4">
    <citation type="submission" date="2019-09" db="EMBL/GenBank/DDBJ databases">
        <authorList>
            <person name="Depoorter E."/>
        </authorList>
    </citation>
    <scope>NUCLEOTIDE SEQUENCE [LARGE SCALE GENOMIC DNA]</scope>
    <source>
        <strain evidence="2">LMG 13014</strain>
    </source>
</reference>
<reference evidence="1 3" key="3">
    <citation type="submission" date="2017-08" db="EMBL/GenBank/DDBJ databases">
        <title>WGS of novel Burkholderia cepaca complex species.</title>
        <authorList>
            <person name="Lipuma J."/>
            <person name="Spilker T."/>
        </authorList>
    </citation>
    <scope>NUCLEOTIDE SEQUENCE [LARGE SCALE GENOMIC DNA]</scope>
    <source>
        <strain evidence="1 3">AU17325</strain>
    </source>
</reference>
<evidence type="ECO:0000313" key="3">
    <source>
        <dbReference type="Proteomes" id="UP000214600"/>
    </source>
</evidence>
<evidence type="ECO:0000313" key="2">
    <source>
        <dbReference type="EMBL" id="VWC52332.1"/>
    </source>
</evidence>
<dbReference type="AlphaFoldDB" id="A0A228HH72"/>
<sequence length="194" mass="22062">MQGTSANPERNDAEGGEVESLFSLALDARCESALMWLYVTSGDVGTPAFDRHRRRAYELARRAGYHYADEPIPHLLRDDDELSQAWEHGIHDQQVERREAQAAVEREGIKKLIAAKDWPALKLPLPEQILETLRDRKPVHVEGHGLYSEEDYIYCVNPYGIELLVSHVQDLTPDDIEHFLADMALGEEWGPVPH</sequence>
<accession>A0A6P2SPL0</accession>
<gene>
    <name evidence="2" type="ORF">BLA13014_07956</name>
    <name evidence="1" type="ORF">CFB84_43495</name>
</gene>
<dbReference type="EMBL" id="CABVQC010000103">
    <property type="protein sequence ID" value="VWC52332.1"/>
    <property type="molecule type" value="Genomic_DNA"/>
</dbReference>
<dbReference type="Proteomes" id="UP000214600">
    <property type="component" value="Unassembled WGS sequence"/>
</dbReference>
<evidence type="ECO:0000313" key="1">
    <source>
        <dbReference type="EMBL" id="OXI29613.1"/>
    </source>
</evidence>
<dbReference type="GeneID" id="99664715"/>
<evidence type="ECO:0000313" key="4">
    <source>
        <dbReference type="Proteomes" id="UP000494261"/>
    </source>
</evidence>
<protein>
    <submittedName>
        <fullName evidence="1">Uncharacterized protein</fullName>
    </submittedName>
</protein>
<dbReference type="OrthoDB" id="9036324at2"/>
<reference evidence="3" key="2">
    <citation type="submission" date="2017-06" db="EMBL/GenBank/DDBJ databases">
        <authorList>
            <person name="LiPuma J."/>
            <person name="Spilker T."/>
        </authorList>
    </citation>
    <scope>NUCLEOTIDE SEQUENCE [LARGE SCALE GENOMIC DNA]</scope>
    <source>
        <strain evidence="3">AU17325</strain>
    </source>
</reference>
<dbReference type="Proteomes" id="UP000494261">
    <property type="component" value="Unassembled WGS sequence"/>
</dbReference>
<accession>A0A228HH72</accession>
<name>A0A228HH72_9BURK</name>